<keyword evidence="4" id="KW-1185">Reference proteome</keyword>
<dbReference type="PANTHER" id="PTHR21261">
    <property type="entry name" value="BEAT PROTEIN"/>
    <property type="match status" value="1"/>
</dbReference>
<organism evidence="3 4">
    <name type="scientific">Ranatra chinensis</name>
    <dbReference type="NCBI Taxonomy" id="642074"/>
    <lineage>
        <taxon>Eukaryota</taxon>
        <taxon>Metazoa</taxon>
        <taxon>Ecdysozoa</taxon>
        <taxon>Arthropoda</taxon>
        <taxon>Hexapoda</taxon>
        <taxon>Insecta</taxon>
        <taxon>Pterygota</taxon>
        <taxon>Neoptera</taxon>
        <taxon>Paraneoptera</taxon>
        <taxon>Hemiptera</taxon>
        <taxon>Heteroptera</taxon>
        <taxon>Panheteroptera</taxon>
        <taxon>Nepomorpha</taxon>
        <taxon>Nepidae</taxon>
        <taxon>Ranatrinae</taxon>
        <taxon>Ranatra</taxon>
    </lineage>
</organism>
<dbReference type="Proteomes" id="UP001558652">
    <property type="component" value="Unassembled WGS sequence"/>
</dbReference>
<feature type="domain" description="CD80-like immunoglobulin C2-set" evidence="2">
    <location>
        <begin position="61"/>
        <end position="130"/>
    </location>
</feature>
<dbReference type="AlphaFoldDB" id="A0ABD0YTH3"/>
<accession>A0ABD0YTH3</accession>
<name>A0ABD0YTH3_9HEMI</name>
<evidence type="ECO:0000256" key="1">
    <source>
        <dbReference type="ARBA" id="ARBA00023157"/>
    </source>
</evidence>
<keyword evidence="1" id="KW-1015">Disulfide bond</keyword>
<protein>
    <recommendedName>
        <fullName evidence="2">CD80-like immunoglobulin C2-set domain-containing protein</fullName>
    </recommendedName>
</protein>
<dbReference type="EMBL" id="JBFDAA010000002">
    <property type="protein sequence ID" value="KAL1139275.1"/>
    <property type="molecule type" value="Genomic_DNA"/>
</dbReference>
<sequence length="229" mass="26266">IEILLFQKSKSNATQLYLRKVGLSNAGRYSCEVSADAPSFRTAMVSGDMHVVIIPKALPEVQGMKSRYKVGDVLKATCISKHSKPAANLTWAVNNQILSSDYIRQYNVMRDSKNNLETSISTVSFKVQKEHFKLNGRLKVRCMASIHNVYWRTSENSAEEERPKASVVAAQDYRLHDVYRKPNDIECNFFFIICLFSLVTTINNFTSRFLCSYNIIYFYPYLNLINFVN</sequence>
<gene>
    <name evidence="3" type="ORF">AAG570_006261</name>
</gene>
<dbReference type="PANTHER" id="PTHR21261:SF8">
    <property type="entry name" value="BEATEN PATH IA, ISOFORM B-RELATED"/>
    <property type="match status" value="1"/>
</dbReference>
<dbReference type="Pfam" id="PF08205">
    <property type="entry name" value="C2-set_2"/>
    <property type="match status" value="1"/>
</dbReference>
<evidence type="ECO:0000259" key="2">
    <source>
        <dbReference type="Pfam" id="PF08205"/>
    </source>
</evidence>
<comment type="caution">
    <text evidence="3">The sequence shown here is derived from an EMBL/GenBank/DDBJ whole genome shotgun (WGS) entry which is preliminary data.</text>
</comment>
<reference evidence="3 4" key="1">
    <citation type="submission" date="2024-07" db="EMBL/GenBank/DDBJ databases">
        <title>Chromosome-level genome assembly of the water stick insect Ranatra chinensis (Heteroptera: Nepidae).</title>
        <authorList>
            <person name="Liu X."/>
        </authorList>
    </citation>
    <scope>NUCLEOTIDE SEQUENCE [LARGE SCALE GENOMIC DNA]</scope>
    <source>
        <strain evidence="3">Cailab_2021Rc</strain>
        <tissue evidence="3">Muscle</tissue>
    </source>
</reference>
<evidence type="ECO:0000313" key="3">
    <source>
        <dbReference type="EMBL" id="KAL1139275.1"/>
    </source>
</evidence>
<dbReference type="Gene3D" id="2.60.40.10">
    <property type="entry name" value="Immunoglobulins"/>
    <property type="match status" value="1"/>
</dbReference>
<feature type="non-terminal residue" evidence="3">
    <location>
        <position position="1"/>
    </location>
</feature>
<evidence type="ECO:0000313" key="4">
    <source>
        <dbReference type="Proteomes" id="UP001558652"/>
    </source>
</evidence>
<dbReference type="InterPro" id="IPR013162">
    <property type="entry name" value="CD80_C2-set"/>
</dbReference>
<proteinExistence type="predicted"/>
<dbReference type="InterPro" id="IPR013783">
    <property type="entry name" value="Ig-like_fold"/>
</dbReference>